<protein>
    <submittedName>
        <fullName evidence="3">Aldo-keto reductase 2</fullName>
        <ecNumber evidence="3">1.1.1.-</ecNumber>
    </submittedName>
</protein>
<dbReference type="PANTHER" id="PTHR43625:SF40">
    <property type="entry name" value="ALDO-KETO REDUCTASE YAKC [NADP(+)]"/>
    <property type="match status" value="1"/>
</dbReference>
<evidence type="ECO:0000313" key="3">
    <source>
        <dbReference type="EMBL" id="CDT71813.1"/>
    </source>
</evidence>
<dbReference type="EC" id="1.1.1.-" evidence="3"/>
<evidence type="ECO:0000259" key="2">
    <source>
        <dbReference type="Pfam" id="PF00248"/>
    </source>
</evidence>
<dbReference type="PRINTS" id="PR00069">
    <property type="entry name" value="ALDKETRDTASE"/>
</dbReference>
<dbReference type="RefSeq" id="WP_231625627.1">
    <property type="nucleotide sequence ID" value="NZ_LK933977.1"/>
</dbReference>
<reference evidence="3 4" key="1">
    <citation type="submission" date="2014-06" db="EMBL/GenBank/DDBJ databases">
        <authorList>
            <person name="Le Roux F."/>
        </authorList>
    </citation>
    <scope>NUCLEOTIDE SEQUENCE [LARGE SCALE GENOMIC DNA]</scope>
    <source>
        <strain evidence="3 4">J2-31</strain>
    </source>
</reference>
<dbReference type="Proteomes" id="UP000041625">
    <property type="component" value="Unassembled WGS sequence"/>
</dbReference>
<dbReference type="AlphaFoldDB" id="A0AA86XQF9"/>
<dbReference type="GO" id="GO:0005737">
    <property type="term" value="C:cytoplasm"/>
    <property type="evidence" value="ECO:0007669"/>
    <property type="project" value="TreeGrafter"/>
</dbReference>
<accession>A0AA86XQF9</accession>
<dbReference type="InterPro" id="IPR050791">
    <property type="entry name" value="Aldo-Keto_reductase"/>
</dbReference>
<dbReference type="Pfam" id="PF00248">
    <property type="entry name" value="Aldo_ket_red"/>
    <property type="match status" value="1"/>
</dbReference>
<organism evidence="3 4">
    <name type="scientific">Vibrio coralliirubri</name>
    <dbReference type="NCBI Taxonomy" id="1516159"/>
    <lineage>
        <taxon>Bacteria</taxon>
        <taxon>Pseudomonadati</taxon>
        <taxon>Pseudomonadota</taxon>
        <taxon>Gammaproteobacteria</taxon>
        <taxon>Vibrionales</taxon>
        <taxon>Vibrionaceae</taxon>
        <taxon>Vibrio</taxon>
    </lineage>
</organism>
<name>A0AA86XQF9_9VIBR</name>
<proteinExistence type="predicted"/>
<keyword evidence="1 3" id="KW-0560">Oxidoreductase</keyword>
<feature type="domain" description="NADP-dependent oxidoreductase" evidence="2">
    <location>
        <begin position="13"/>
        <end position="317"/>
    </location>
</feature>
<dbReference type="Gene3D" id="3.20.20.100">
    <property type="entry name" value="NADP-dependent oxidoreductase domain"/>
    <property type="match status" value="1"/>
</dbReference>
<sequence length="341" mass="37538">MMASIGGQTLAPVALGCMNLSHAYGTPPQKSDSIKLLNQALDLGYNMLDTAALYGFGANESLLAEAVGHRRHEFFLASKCGMFKGPDGKRAIDGRPETIRKTCEDSLQRLNTDVIDLYYLHRWDKSVPIEESIGELSRLVEEGKIKHIGLSEVSANTIAKANAVHKIAAVQSEYSLWSRNPEIAVIEQCQKIDATFVSFSPVGRGMLTGEVKDNQFVAGDIRLAMPRFSDEHFESNLSLVRQFESVLPMFAEENGFSINDNRGSTPTLAQLALAWTLKKAPNSIALPGTTSLQHLEENWNAQQLSVSDELLRVIDGIIPQNKIAGGRYNAATQREIDTEEF</sequence>
<dbReference type="SUPFAM" id="SSF51430">
    <property type="entry name" value="NAD(P)-linked oxidoreductase"/>
    <property type="match status" value="1"/>
</dbReference>
<dbReference type="PANTHER" id="PTHR43625">
    <property type="entry name" value="AFLATOXIN B1 ALDEHYDE REDUCTASE"/>
    <property type="match status" value="1"/>
</dbReference>
<gene>
    <name evidence="3" type="ORF">VCR31J2_1290089</name>
</gene>
<dbReference type="InterPro" id="IPR020471">
    <property type="entry name" value="AKR"/>
</dbReference>
<evidence type="ECO:0000313" key="4">
    <source>
        <dbReference type="Proteomes" id="UP000041625"/>
    </source>
</evidence>
<dbReference type="GO" id="GO:0016491">
    <property type="term" value="F:oxidoreductase activity"/>
    <property type="evidence" value="ECO:0007669"/>
    <property type="project" value="UniProtKB-KW"/>
</dbReference>
<dbReference type="InterPro" id="IPR036812">
    <property type="entry name" value="NAD(P)_OxRdtase_dom_sf"/>
</dbReference>
<dbReference type="EMBL" id="CCKJ01000034">
    <property type="protein sequence ID" value="CDT71813.1"/>
    <property type="molecule type" value="Genomic_DNA"/>
</dbReference>
<comment type="caution">
    <text evidence="3">The sequence shown here is derived from an EMBL/GenBank/DDBJ whole genome shotgun (WGS) entry which is preliminary data.</text>
</comment>
<dbReference type="InterPro" id="IPR023210">
    <property type="entry name" value="NADP_OxRdtase_dom"/>
</dbReference>
<keyword evidence="4" id="KW-1185">Reference proteome</keyword>
<evidence type="ECO:0000256" key="1">
    <source>
        <dbReference type="ARBA" id="ARBA00023002"/>
    </source>
</evidence>